<dbReference type="PROSITE" id="PS51746">
    <property type="entry name" value="PPM_2"/>
    <property type="match status" value="1"/>
</dbReference>
<organism evidence="7 8">
    <name type="scientific">Lutzomyia longipalpis</name>
    <name type="common">Sand fly</name>
    <dbReference type="NCBI Taxonomy" id="7200"/>
    <lineage>
        <taxon>Eukaryota</taxon>
        <taxon>Metazoa</taxon>
        <taxon>Ecdysozoa</taxon>
        <taxon>Arthropoda</taxon>
        <taxon>Hexapoda</taxon>
        <taxon>Insecta</taxon>
        <taxon>Pterygota</taxon>
        <taxon>Neoptera</taxon>
        <taxon>Endopterygota</taxon>
        <taxon>Diptera</taxon>
        <taxon>Nematocera</taxon>
        <taxon>Psychodoidea</taxon>
        <taxon>Psychodidae</taxon>
        <taxon>Lutzomyia</taxon>
        <taxon>Lutzomyia</taxon>
    </lineage>
</organism>
<dbReference type="GO" id="GO:0005737">
    <property type="term" value="C:cytoplasm"/>
    <property type="evidence" value="ECO:0007669"/>
    <property type="project" value="TreeGrafter"/>
</dbReference>
<reference evidence="8" key="1">
    <citation type="submission" date="2012-05" db="EMBL/GenBank/DDBJ databases">
        <title>Whole Genome Assembly of Lutzomyia longipalpis.</title>
        <authorList>
            <person name="Richards S."/>
            <person name="Qu C."/>
            <person name="Dillon R."/>
            <person name="Worley K."/>
            <person name="Scherer S."/>
            <person name="Batterton M."/>
            <person name="Taylor A."/>
            <person name="Hawes A."/>
            <person name="Hernandez B."/>
            <person name="Kovar C."/>
            <person name="Mandapat C."/>
            <person name="Pham C."/>
            <person name="Qu C."/>
            <person name="Jing C."/>
            <person name="Bess C."/>
            <person name="Bandaranaike D."/>
            <person name="Ngo D."/>
            <person name="Ongeri F."/>
            <person name="Arias F."/>
            <person name="Lara F."/>
            <person name="Weissenberger G."/>
            <person name="Kamau G."/>
            <person name="Han H."/>
            <person name="Shen H."/>
            <person name="Dinh H."/>
            <person name="Khalil I."/>
            <person name="Jones J."/>
            <person name="Shafer J."/>
            <person name="Jayaseelan J."/>
            <person name="Quiroz J."/>
            <person name="Blankenburg K."/>
            <person name="Nguyen L."/>
            <person name="Jackson L."/>
            <person name="Francisco L."/>
            <person name="Tang L.-Y."/>
            <person name="Pu L.-L."/>
            <person name="Perales L."/>
            <person name="Lorensuhewa L."/>
            <person name="Munidasa M."/>
            <person name="Coyle M."/>
            <person name="Taylor M."/>
            <person name="Puazo M."/>
            <person name="Firestine M."/>
            <person name="Scheel M."/>
            <person name="Javaid M."/>
            <person name="Wang M."/>
            <person name="Li M."/>
            <person name="Tabassum N."/>
            <person name="Saada N."/>
            <person name="Osuji N."/>
            <person name="Aqrawi P."/>
            <person name="Fu Q."/>
            <person name="Thornton R."/>
            <person name="Raj R."/>
            <person name="Goodspeed R."/>
            <person name="Mata R."/>
            <person name="Najjar R."/>
            <person name="Gubbala S."/>
            <person name="Lee S."/>
            <person name="Denson S."/>
            <person name="Patil S."/>
            <person name="Macmil S."/>
            <person name="Qi S."/>
            <person name="Matskevitch T."/>
            <person name="Palculict T."/>
            <person name="Mathew T."/>
            <person name="Vee V."/>
            <person name="Velamala V."/>
            <person name="Korchina V."/>
            <person name="Cai W."/>
            <person name="Liu W."/>
            <person name="Dai W."/>
            <person name="Zou X."/>
            <person name="Zhu Y."/>
            <person name="Zhang Y."/>
            <person name="Wu Y.-Q."/>
            <person name="Xin Y."/>
            <person name="Nazarath L."/>
            <person name="Kovar C."/>
            <person name="Han Y."/>
            <person name="Muzny D."/>
            <person name="Gibbs R."/>
        </authorList>
    </citation>
    <scope>NUCLEOTIDE SEQUENCE [LARGE SCALE GENOMIC DNA]</scope>
    <source>
        <strain evidence="8">Jacobina</strain>
    </source>
</reference>
<dbReference type="PANTHER" id="PTHR48051:SF1">
    <property type="entry name" value="RAS SUPPRESSOR PROTEIN 1"/>
    <property type="match status" value="1"/>
</dbReference>
<dbReference type="CDD" id="cd00143">
    <property type="entry name" value="PP2Cc"/>
    <property type="match status" value="1"/>
</dbReference>
<evidence type="ECO:0000256" key="1">
    <source>
        <dbReference type="ARBA" id="ARBA00022614"/>
    </source>
</evidence>
<feature type="region of interest" description="Disordered" evidence="4">
    <location>
        <begin position="1477"/>
        <end position="1498"/>
    </location>
</feature>
<dbReference type="InterPro" id="IPR036397">
    <property type="entry name" value="RNaseH_sf"/>
</dbReference>
<dbReference type="Gene3D" id="3.80.10.10">
    <property type="entry name" value="Ribonuclease Inhibitor"/>
    <property type="match status" value="3"/>
</dbReference>
<keyword evidence="8" id="KW-1185">Reference proteome</keyword>
<dbReference type="InterPro" id="IPR036457">
    <property type="entry name" value="PPM-type-like_dom_sf"/>
</dbReference>
<dbReference type="InterPro" id="IPR055071">
    <property type="entry name" value="RA_PHLPP-like"/>
</dbReference>
<sequence>MDVLYRETPGAVFRMVRSRYMDCPSEDTYSAVSTTSVQSSPKNVLTRKALQGLTGTHSPTTGWIRVFCGPDRTNIAQDDPSRMVHVLTTSTVEQVVADMDLPIDYTLWLQIGGNPSRRLDVEEKPFVLQENFFKALGFTDDSRRSRLSIDPDLKHLIRFHIGPAELSMCPGVAHSGSVEILKGLVFPQWRRRSIALFGSKMILYPGNNCLSPEVFELGGADIYEHTPSYNRLILKIQPKSIDEATREALAKSSVDSLLHHPSASIGSLYHSSASLTSAAGDGDRVIFLGFEESWERDLWSNWLLEVVNKSSGKSAKNRVTFCDAEEIELDSLDSWQSRDSDSISEDEFAAKDPGDGRCLDIGGSGLQTIPEIVLRSTTTVEELLAGQNKLQEIALATLAEFPNLKILRLPGNGFTSFPAPLLNITALTVLDVSDNEIQSLPDELADLENLVELCLDRNELTELPNSLKHLKRLQTLSIAHNKVHKLPPFLTNMRTLGLVDAYRTEKIPNGHYGEEKGAKNDLNPPLTKVNLRANQLKGSIILGNYGYWILGGRQLVSKLLAQCVICIKAKPKVSEQLMGSLPQCRVTLDYPFKHTGVDFTGHCLSNDLLHEEPRQPICTAIMVPTSLGGAKELQRLFSDHNVQKEVVDFSSQMNVTWHFNPPSAPHHGGLWEAEVKSFKHHFKRVIGSTVLTYEELNTVVVQIEATLNSRPLVAVQDKPGDIHCLTPGDFLHPKAPTQLPVAQDVPNSVGYVRRWHLCTKLRDDLLRRWKSEYLHTLQQRHRWNLQHPDISPKDVVLLKQEAMGNVDWPMGIVEEVYPAKGDGHVRVAQVWVKGKSILRPITKLYLTQLDVSENSIEILDLSALDKLESLQCSRNNLTELTVNGRVLTSLIAGNNTLKKLTVFPHPAGLRHLDISYNAFVQLPEWLQGCQKLRTLFASNNCLSSLPEHLFSGELITLQVGYNRLKSLPAMMRRKTHLREIFLQSNAIVDLPENFFFACEGLTVLNVASNRLISLPIIDGCRSHLERLYATNNQLTDRALDTLSGLTQLRIFHAAYNRLTTFPESCVANLPHLEELILSGNRLQHLPENLASLTHLKVLRVHSNQLQSVPVLAKLTTLRVLDLAHNQLDKVNLVQLVPRKLQFLDLSCNTQLQVDPKQLQACKSQRPMSLVDVSGKNRASLPSAPAPNHEASEFDPPWRIGFSETAGTSSKLFISQLRLPGFCSTEGLFGMFDGEGSRIVPNFLIKSIPKLLLEERTVKETAADYMKYTLLAAHRELKQQGQKCGISVTLCHISRTKSPDSPGYSPQAGKRYVLRVASVGESTALLIRRNGNVKLTLSTPNRQIGNSANFPLVIPDPETCEVVLGEQDEYLVIANKKLWEVVDATGIAAIIRSEENVILAAKRLQDIAQSYGAEENLSIVVVKFNNIGSEMDIVMRELRQTIRGKPASVMAGFCKCGCCCESNNSCCHSGDLGGGFVRQPSNRSDRSSPSGQSDQTASEVAGQLNGQANGHVNGQPNGHLQAKLKNLETGSVTSRRSSTNYATNERRSLRGGVVRAVRARIEEEREKEESDSALSEEQFKCWEYMLEQNTQLLFDKELNTISRAFTKRQPSSNLTRAQVKALSSSSPQLAAQTDLTPKSLYSQYHTPVGSNVPFLSKHFGSARSFHPQTSGLWRAMRFNSGRLHPITGGPNAAYFGSLQRLMPYNLEYDFAVMHERGEDDSLEPDTRMQQYWGVATTEL</sequence>
<dbReference type="Proteomes" id="UP000092461">
    <property type="component" value="Unassembled WGS sequence"/>
</dbReference>
<feature type="region of interest" description="Disordered" evidence="4">
    <location>
        <begin position="1526"/>
        <end position="1546"/>
    </location>
</feature>
<dbReference type="EMBL" id="AJWK01028405">
    <property type="status" value="NOT_ANNOTATED_CDS"/>
    <property type="molecule type" value="Genomic_DNA"/>
</dbReference>
<dbReference type="GO" id="GO:0003676">
    <property type="term" value="F:nucleic acid binding"/>
    <property type="evidence" value="ECO:0007669"/>
    <property type="project" value="InterPro"/>
</dbReference>
<dbReference type="EMBL" id="GITU01008248">
    <property type="protein sequence ID" value="MBC1176951.1"/>
    <property type="molecule type" value="Transcribed_RNA"/>
</dbReference>
<reference evidence="7" key="3">
    <citation type="submission" date="2020-05" db="UniProtKB">
        <authorList>
            <consortium name="EnsemblMetazoa"/>
        </authorList>
    </citation>
    <scope>IDENTIFICATION</scope>
    <source>
        <strain evidence="7">Jacobina</strain>
    </source>
</reference>
<dbReference type="SMART" id="SM00332">
    <property type="entry name" value="PP2Cc"/>
    <property type="match status" value="1"/>
</dbReference>
<protein>
    <submittedName>
        <fullName evidence="6">Putative serine/threonine phosphatase 2c</fullName>
    </submittedName>
</protein>
<proteinExistence type="predicted"/>
<dbReference type="SUPFAM" id="SSF52058">
    <property type="entry name" value="L domain-like"/>
    <property type="match status" value="1"/>
</dbReference>
<keyword evidence="2" id="KW-0479">Metal-binding</keyword>
<evidence type="ECO:0000256" key="4">
    <source>
        <dbReference type="SAM" id="MobiDB-lite"/>
    </source>
</evidence>
<evidence type="ECO:0000313" key="8">
    <source>
        <dbReference type="Proteomes" id="UP000092461"/>
    </source>
</evidence>
<name>A0A1B0GK67_LUTLO</name>
<dbReference type="InterPro" id="IPR040676">
    <property type="entry name" value="DUF5641"/>
</dbReference>
<dbReference type="InterPro" id="IPR003591">
    <property type="entry name" value="Leu-rich_rpt_typical-subtyp"/>
</dbReference>
<dbReference type="VEuPathDB" id="VectorBase:LLONM1_005677"/>
<dbReference type="SMART" id="SM00364">
    <property type="entry name" value="LRR_BAC"/>
    <property type="match status" value="15"/>
</dbReference>
<dbReference type="PANTHER" id="PTHR48051">
    <property type="match status" value="1"/>
</dbReference>
<dbReference type="InterPro" id="IPR001932">
    <property type="entry name" value="PPM-type_phosphatase-like_dom"/>
</dbReference>
<keyword evidence="3" id="KW-0677">Repeat</keyword>
<dbReference type="SMART" id="SM00369">
    <property type="entry name" value="LRR_TYP"/>
    <property type="match status" value="11"/>
</dbReference>
<dbReference type="Pfam" id="PF23010">
    <property type="entry name" value="RA_3"/>
    <property type="match status" value="1"/>
</dbReference>
<dbReference type="PROSITE" id="PS51450">
    <property type="entry name" value="LRR"/>
    <property type="match status" value="5"/>
</dbReference>
<dbReference type="Pfam" id="PF13855">
    <property type="entry name" value="LRR_8"/>
    <property type="match status" value="2"/>
</dbReference>
<dbReference type="InterPro" id="IPR032675">
    <property type="entry name" value="LRR_dom_sf"/>
</dbReference>
<dbReference type="Pfam" id="PF18701">
    <property type="entry name" value="DUF5641"/>
    <property type="match status" value="1"/>
</dbReference>
<dbReference type="VEuPathDB" id="VectorBase:LLONM1_011827"/>
<feature type="compositionally biased region" description="Polar residues" evidence="4">
    <location>
        <begin position="1527"/>
        <end position="1542"/>
    </location>
</feature>
<dbReference type="EnsemblMetazoa" id="LLOJ008397-RA">
    <property type="protein sequence ID" value="LLOJ008397-PA"/>
    <property type="gene ID" value="LLOJ008397"/>
</dbReference>
<evidence type="ECO:0000256" key="2">
    <source>
        <dbReference type="ARBA" id="ARBA00022723"/>
    </source>
</evidence>
<evidence type="ECO:0000313" key="6">
    <source>
        <dbReference type="EMBL" id="MBC1176951.1"/>
    </source>
</evidence>
<dbReference type="SUPFAM" id="SSF81606">
    <property type="entry name" value="PP2C-like"/>
    <property type="match status" value="1"/>
</dbReference>
<dbReference type="Pfam" id="PF00481">
    <property type="entry name" value="PP2C"/>
    <property type="match status" value="1"/>
</dbReference>
<reference evidence="6" key="2">
    <citation type="journal article" date="2020" name="BMC">
        <title>Leishmania infection induces a limited differential gene expression in the sand fly midgut.</title>
        <authorList>
            <person name="Coutinho-Abreu I.V."/>
            <person name="Serafim T.D."/>
            <person name="Meneses C."/>
            <person name="Kamhawi S."/>
            <person name="Oliveira F."/>
            <person name="Valenzuela J.G."/>
        </authorList>
    </citation>
    <scope>NUCLEOTIDE SEQUENCE</scope>
    <source>
        <strain evidence="6">Jacobina</strain>
        <tissue evidence="6">Midgut</tissue>
    </source>
</reference>
<feature type="compositionally biased region" description="Polar residues" evidence="4">
    <location>
        <begin position="1478"/>
        <end position="1498"/>
    </location>
</feature>
<dbReference type="InterPro" id="IPR001611">
    <property type="entry name" value="Leu-rich_rpt"/>
</dbReference>
<dbReference type="Gene3D" id="3.60.40.10">
    <property type="entry name" value="PPM-type phosphatase domain"/>
    <property type="match status" value="2"/>
</dbReference>
<dbReference type="EMBL" id="AJWK01028404">
    <property type="status" value="NOT_ANNOTATED_CDS"/>
    <property type="molecule type" value="Genomic_DNA"/>
</dbReference>
<dbReference type="GO" id="GO:0046872">
    <property type="term" value="F:metal ion binding"/>
    <property type="evidence" value="ECO:0007669"/>
    <property type="project" value="UniProtKB-KW"/>
</dbReference>
<accession>A0A1B0GK67</accession>
<keyword evidence="1" id="KW-0433">Leucine-rich repeat</keyword>
<dbReference type="InterPro" id="IPR050216">
    <property type="entry name" value="LRR_domain-containing"/>
</dbReference>
<evidence type="ECO:0000313" key="7">
    <source>
        <dbReference type="EnsemblMetazoa" id="LLOJ008397-PA"/>
    </source>
</evidence>
<feature type="domain" description="PPM-type phosphatase" evidence="5">
    <location>
        <begin position="1198"/>
        <end position="1423"/>
    </location>
</feature>
<dbReference type="Gene3D" id="3.30.420.10">
    <property type="entry name" value="Ribonuclease H-like superfamily/Ribonuclease H"/>
    <property type="match status" value="1"/>
</dbReference>
<dbReference type="SUPFAM" id="SSF52075">
    <property type="entry name" value="Outer arm dynein light chain 1"/>
    <property type="match status" value="1"/>
</dbReference>
<dbReference type="VEuPathDB" id="VectorBase:LLOJ008397"/>
<evidence type="ECO:0000256" key="3">
    <source>
        <dbReference type="ARBA" id="ARBA00022737"/>
    </source>
</evidence>
<evidence type="ECO:0000259" key="5">
    <source>
        <dbReference type="PROSITE" id="PS51746"/>
    </source>
</evidence>